<organism evidence="1 2">
    <name type="scientific">Colocasia esculenta</name>
    <name type="common">Wild taro</name>
    <name type="synonym">Arum esculentum</name>
    <dbReference type="NCBI Taxonomy" id="4460"/>
    <lineage>
        <taxon>Eukaryota</taxon>
        <taxon>Viridiplantae</taxon>
        <taxon>Streptophyta</taxon>
        <taxon>Embryophyta</taxon>
        <taxon>Tracheophyta</taxon>
        <taxon>Spermatophyta</taxon>
        <taxon>Magnoliopsida</taxon>
        <taxon>Liliopsida</taxon>
        <taxon>Araceae</taxon>
        <taxon>Aroideae</taxon>
        <taxon>Colocasieae</taxon>
        <taxon>Colocasia</taxon>
    </lineage>
</organism>
<proteinExistence type="predicted"/>
<evidence type="ECO:0000313" key="1">
    <source>
        <dbReference type="EMBL" id="MQL85394.1"/>
    </source>
</evidence>
<comment type="caution">
    <text evidence="1">The sequence shown here is derived from an EMBL/GenBank/DDBJ whole genome shotgun (WGS) entry which is preliminary data.</text>
</comment>
<reference evidence="1" key="1">
    <citation type="submission" date="2017-07" db="EMBL/GenBank/DDBJ databases">
        <title>Taro Niue Genome Assembly and Annotation.</title>
        <authorList>
            <person name="Atibalentja N."/>
            <person name="Keating K."/>
            <person name="Fields C.J."/>
        </authorList>
    </citation>
    <scope>NUCLEOTIDE SEQUENCE</scope>
    <source>
        <strain evidence="1">Niue_2</strain>
        <tissue evidence="1">Leaf</tissue>
    </source>
</reference>
<name>A0A843UUP1_COLES</name>
<keyword evidence="2" id="KW-1185">Reference proteome</keyword>
<gene>
    <name evidence="1" type="ORF">Taro_017912</name>
</gene>
<protein>
    <submittedName>
        <fullName evidence="1">Uncharacterized protein</fullName>
    </submittedName>
</protein>
<sequence length="61" mass="6475">MLPPCSPPRVVLVVAFVGDHGMWIPSVGLPADVATAEHVATSEKASLRSNVTLSRPGWLPR</sequence>
<accession>A0A843UUP1</accession>
<dbReference type="EMBL" id="NMUH01000826">
    <property type="protein sequence ID" value="MQL85394.1"/>
    <property type="molecule type" value="Genomic_DNA"/>
</dbReference>
<dbReference type="AlphaFoldDB" id="A0A843UUP1"/>
<evidence type="ECO:0000313" key="2">
    <source>
        <dbReference type="Proteomes" id="UP000652761"/>
    </source>
</evidence>
<dbReference type="Proteomes" id="UP000652761">
    <property type="component" value="Unassembled WGS sequence"/>
</dbReference>